<evidence type="ECO:0000256" key="13">
    <source>
        <dbReference type="PIRSR" id="PIRSR000350-2"/>
    </source>
</evidence>
<accession>Q0AVI0</accession>
<keyword evidence="8 16" id="KW-0560">Oxidoreductase</keyword>
<evidence type="ECO:0000256" key="14">
    <source>
        <dbReference type="PIRSR" id="PIRSR000350-3"/>
    </source>
</evidence>
<keyword evidence="5" id="KW-0963">Cytoplasm</keyword>
<dbReference type="KEGG" id="swo:Swol_1978"/>
<evidence type="ECO:0000256" key="16">
    <source>
        <dbReference type="RuleBase" id="RU003692"/>
    </source>
</evidence>
<feature type="disulfide bond" description="Redox-active" evidence="15">
    <location>
        <begin position="39"/>
        <end position="44"/>
    </location>
</feature>
<comment type="subcellular location">
    <subcellularLocation>
        <location evidence="1">Cytoplasm</location>
    </subcellularLocation>
</comment>
<evidence type="ECO:0000256" key="11">
    <source>
        <dbReference type="ARBA" id="ARBA00023284"/>
    </source>
</evidence>
<comment type="catalytic activity">
    <reaction evidence="12 16">
        <text>N(6)-[(R)-dihydrolipoyl]-L-lysyl-[protein] + NAD(+) = N(6)-[(R)-lipoyl]-L-lysyl-[protein] + NADH + H(+)</text>
        <dbReference type="Rhea" id="RHEA:15045"/>
        <dbReference type="Rhea" id="RHEA-COMP:10474"/>
        <dbReference type="Rhea" id="RHEA-COMP:10475"/>
        <dbReference type="ChEBI" id="CHEBI:15378"/>
        <dbReference type="ChEBI" id="CHEBI:57540"/>
        <dbReference type="ChEBI" id="CHEBI:57945"/>
        <dbReference type="ChEBI" id="CHEBI:83099"/>
        <dbReference type="ChEBI" id="CHEBI:83100"/>
        <dbReference type="EC" id="1.8.1.4"/>
    </reaction>
</comment>
<dbReference type="SUPFAM" id="SSF55424">
    <property type="entry name" value="FAD/NAD-linked reductases, dimerisation (C-terminal) domain"/>
    <property type="match status" value="1"/>
</dbReference>
<dbReference type="Pfam" id="PF07992">
    <property type="entry name" value="Pyr_redox_2"/>
    <property type="match status" value="1"/>
</dbReference>
<evidence type="ECO:0000313" key="20">
    <source>
        <dbReference type="Proteomes" id="UP000001968"/>
    </source>
</evidence>
<keyword evidence="7 14" id="KW-0274">FAD</keyword>
<evidence type="ECO:0000256" key="15">
    <source>
        <dbReference type="PIRSR" id="PIRSR000350-4"/>
    </source>
</evidence>
<evidence type="ECO:0000256" key="1">
    <source>
        <dbReference type="ARBA" id="ARBA00004496"/>
    </source>
</evidence>
<dbReference type="PRINTS" id="PR00411">
    <property type="entry name" value="PNDRDTASEI"/>
</dbReference>
<dbReference type="InterPro" id="IPR016156">
    <property type="entry name" value="FAD/NAD-linked_Rdtase_dimer_sf"/>
</dbReference>
<dbReference type="FunFam" id="3.30.390.30:FF:000001">
    <property type="entry name" value="Dihydrolipoyl dehydrogenase"/>
    <property type="match status" value="1"/>
</dbReference>
<dbReference type="EMBL" id="CP000448">
    <property type="protein sequence ID" value="ABI69274.1"/>
    <property type="molecule type" value="Genomic_DNA"/>
</dbReference>
<feature type="binding site" evidence="14">
    <location>
        <position position="198"/>
    </location>
    <ligand>
        <name>NAD(+)</name>
        <dbReference type="ChEBI" id="CHEBI:57540"/>
    </ligand>
</feature>
<dbReference type="Proteomes" id="UP000001968">
    <property type="component" value="Chromosome"/>
</dbReference>
<dbReference type="EC" id="1.8.1.4" evidence="3 16"/>
<evidence type="ECO:0000256" key="2">
    <source>
        <dbReference type="ARBA" id="ARBA00007532"/>
    </source>
</evidence>
<gene>
    <name evidence="19" type="ordered locus">Swol_1978</name>
</gene>
<proteinExistence type="inferred from homology"/>
<evidence type="ECO:0000256" key="6">
    <source>
        <dbReference type="ARBA" id="ARBA00022630"/>
    </source>
</evidence>
<dbReference type="GO" id="GO:0005737">
    <property type="term" value="C:cytoplasm"/>
    <property type="evidence" value="ECO:0007669"/>
    <property type="project" value="UniProtKB-SubCell"/>
</dbReference>
<dbReference type="InterPro" id="IPR004099">
    <property type="entry name" value="Pyr_nucl-diS_OxRdtase_dimer"/>
</dbReference>
<evidence type="ECO:0000256" key="10">
    <source>
        <dbReference type="ARBA" id="ARBA00023157"/>
    </source>
</evidence>
<dbReference type="InterPro" id="IPR036188">
    <property type="entry name" value="FAD/NAD-bd_sf"/>
</dbReference>
<dbReference type="RefSeq" id="WP_011641366.1">
    <property type="nucleotide sequence ID" value="NC_008346.1"/>
</dbReference>
<dbReference type="GO" id="GO:0050660">
    <property type="term" value="F:flavin adenine dinucleotide binding"/>
    <property type="evidence" value="ECO:0007669"/>
    <property type="project" value="InterPro"/>
</dbReference>
<dbReference type="STRING" id="335541.Swol_1978"/>
<organism evidence="19 20">
    <name type="scientific">Syntrophomonas wolfei subsp. wolfei (strain DSM 2245B / Goettingen)</name>
    <dbReference type="NCBI Taxonomy" id="335541"/>
    <lineage>
        <taxon>Bacteria</taxon>
        <taxon>Bacillati</taxon>
        <taxon>Bacillota</taxon>
        <taxon>Clostridia</taxon>
        <taxon>Eubacteriales</taxon>
        <taxon>Syntrophomonadaceae</taxon>
        <taxon>Syntrophomonas</taxon>
    </lineage>
</organism>
<dbReference type="OrthoDB" id="9807946at2"/>
<evidence type="ECO:0000256" key="7">
    <source>
        <dbReference type="ARBA" id="ARBA00022827"/>
    </source>
</evidence>
<dbReference type="InterPro" id="IPR006258">
    <property type="entry name" value="Lipoamide_DH"/>
</dbReference>
<evidence type="ECO:0000313" key="19">
    <source>
        <dbReference type="EMBL" id="ABI69274.1"/>
    </source>
</evidence>
<evidence type="ECO:0000259" key="17">
    <source>
        <dbReference type="Pfam" id="PF02852"/>
    </source>
</evidence>
<keyword evidence="14" id="KW-0547">Nucleotide-binding</keyword>
<keyword evidence="9 14" id="KW-0520">NAD</keyword>
<dbReference type="InterPro" id="IPR050151">
    <property type="entry name" value="Class-I_Pyr_Nuc-Dis_Oxidored"/>
</dbReference>
<dbReference type="GO" id="GO:0006103">
    <property type="term" value="P:2-oxoglutarate metabolic process"/>
    <property type="evidence" value="ECO:0007669"/>
    <property type="project" value="TreeGrafter"/>
</dbReference>
<keyword evidence="6 16" id="KW-0285">Flavoprotein</keyword>
<dbReference type="NCBIfam" id="TIGR01350">
    <property type="entry name" value="lipoamide_DH"/>
    <property type="match status" value="1"/>
</dbReference>
<feature type="binding site" evidence="14">
    <location>
        <position position="305"/>
    </location>
    <ligand>
        <name>NAD(+)</name>
        <dbReference type="ChEBI" id="CHEBI:57540"/>
    </ligand>
</feature>
<evidence type="ECO:0000256" key="5">
    <source>
        <dbReference type="ARBA" id="ARBA00022490"/>
    </source>
</evidence>
<evidence type="ECO:0000256" key="8">
    <source>
        <dbReference type="ARBA" id="ARBA00023002"/>
    </source>
</evidence>
<dbReference type="eggNOG" id="COG1249">
    <property type="taxonomic scope" value="Bacteria"/>
</dbReference>
<sequence length="462" mass="49467">MNDLLVIGGGPGGYVAAIRARQLGMKVALVEKDKLGGTCLNRGCIPTKTYYRHAEIMRSLQRLDEFCIQLDAEPARLDMAGTRARKDAVVEQMAGGVADLLQAHGVEVIRGEAVVEEPGRVRVGEESIRAERLLIATGSESIRPAALPGAALPGVLTCEELLERSAIPGRLLIIGGGVIGMEFACIFQAFGSQVTVLESLPRALAFLDQEIARRMSVLFKRQGIEIKTGAKVESINTQDDHLLITASDKKGNVQYEADLVLLAVGRSPVTAGLNLEKLGVETEQGFIKVNQDYESSVGGIYAIGDVIGPPMLAHVASEEGRVAVERMAGMDSRLNYEAIPHCIFTFPEIAAVGLTQEEAAPRGIDCKIGKFQFAANGKAVAMGESEGLIKVICSPDDTVLGVHIIGPHASDLILEASLLVNLGMKVEEALHMVHPHPTLGETLYEALLDVQGRAIHLKPPRK</sequence>
<name>Q0AVI0_SYNWW</name>
<reference evidence="20" key="1">
    <citation type="journal article" date="2010" name="Environ. Microbiol.">
        <title>The genome of Syntrophomonas wolfei: new insights into syntrophic metabolism and biohydrogen production.</title>
        <authorList>
            <person name="Sieber J.R."/>
            <person name="Sims D.R."/>
            <person name="Han C."/>
            <person name="Kim E."/>
            <person name="Lykidis A."/>
            <person name="Lapidus A.L."/>
            <person name="McDonnald E."/>
            <person name="Rohlin L."/>
            <person name="Culley D.E."/>
            <person name="Gunsalus R."/>
            <person name="McInerney M.J."/>
        </authorList>
    </citation>
    <scope>NUCLEOTIDE SEQUENCE [LARGE SCALE GENOMIC DNA]</scope>
    <source>
        <strain evidence="20">DSM 2245B / Goettingen</strain>
    </source>
</reference>
<dbReference type="PANTHER" id="PTHR22912:SF217">
    <property type="entry name" value="DIHYDROLIPOYL DEHYDROGENASE"/>
    <property type="match status" value="1"/>
</dbReference>
<dbReference type="Gene3D" id="3.30.390.30">
    <property type="match status" value="1"/>
</dbReference>
<feature type="binding site" evidence="14">
    <location>
        <begin position="175"/>
        <end position="182"/>
    </location>
    <ligand>
        <name>NAD(+)</name>
        <dbReference type="ChEBI" id="CHEBI:57540"/>
    </ligand>
</feature>
<dbReference type="PIRSF" id="PIRSF000350">
    <property type="entry name" value="Mercury_reductase_MerA"/>
    <property type="match status" value="1"/>
</dbReference>
<protein>
    <recommendedName>
        <fullName evidence="4 16">Dihydrolipoyl dehydrogenase</fullName>
        <ecNumber evidence="3 16">1.8.1.4</ecNumber>
    </recommendedName>
</protein>
<feature type="domain" description="FAD/NAD(P)-binding" evidence="18">
    <location>
        <begin position="3"/>
        <end position="320"/>
    </location>
</feature>
<feature type="binding site" evidence="14">
    <location>
        <position position="265"/>
    </location>
    <ligand>
        <name>NAD(+)</name>
        <dbReference type="ChEBI" id="CHEBI:57540"/>
    </ligand>
</feature>
<dbReference type="PROSITE" id="PS00076">
    <property type="entry name" value="PYRIDINE_REDOX_1"/>
    <property type="match status" value="1"/>
</dbReference>
<comment type="miscellaneous">
    <text evidence="16">The active site is a redox-active disulfide bond.</text>
</comment>
<dbReference type="AlphaFoldDB" id="Q0AVI0"/>
<feature type="binding site" evidence="14">
    <location>
        <position position="48"/>
    </location>
    <ligand>
        <name>FAD</name>
        <dbReference type="ChEBI" id="CHEBI:57692"/>
    </ligand>
</feature>
<evidence type="ECO:0000256" key="4">
    <source>
        <dbReference type="ARBA" id="ARBA00016961"/>
    </source>
</evidence>
<dbReference type="SUPFAM" id="SSF51905">
    <property type="entry name" value="FAD/NAD(P)-binding domain"/>
    <property type="match status" value="1"/>
</dbReference>
<dbReference type="Gene3D" id="3.50.50.60">
    <property type="entry name" value="FAD/NAD(P)-binding domain"/>
    <property type="match status" value="2"/>
</dbReference>
<keyword evidence="10" id="KW-1015">Disulfide bond</keyword>
<dbReference type="InterPro" id="IPR001100">
    <property type="entry name" value="Pyr_nuc-diS_OxRdtase"/>
</dbReference>
<evidence type="ECO:0000259" key="18">
    <source>
        <dbReference type="Pfam" id="PF07992"/>
    </source>
</evidence>
<feature type="binding site" evidence="14">
    <location>
        <begin position="137"/>
        <end position="139"/>
    </location>
    <ligand>
        <name>FAD</name>
        <dbReference type="ChEBI" id="CHEBI:57692"/>
    </ligand>
</feature>
<evidence type="ECO:0000256" key="12">
    <source>
        <dbReference type="ARBA" id="ARBA00049187"/>
    </source>
</evidence>
<keyword evidence="11 16" id="KW-0676">Redox-active center</keyword>
<feature type="active site" description="Proton acceptor" evidence="13">
    <location>
        <position position="436"/>
    </location>
</feature>
<feature type="domain" description="Pyridine nucleotide-disulphide oxidoreductase dimerisation" evidence="17">
    <location>
        <begin position="339"/>
        <end position="446"/>
    </location>
</feature>
<comment type="cofactor">
    <cofactor evidence="14 16">
        <name>FAD</name>
        <dbReference type="ChEBI" id="CHEBI:57692"/>
    </cofactor>
    <text evidence="14 16">Binds 1 FAD per subunit.</text>
</comment>
<dbReference type="PANTHER" id="PTHR22912">
    <property type="entry name" value="DISULFIDE OXIDOREDUCTASE"/>
    <property type="match status" value="1"/>
</dbReference>
<dbReference type="Pfam" id="PF02852">
    <property type="entry name" value="Pyr_redox_dim"/>
    <property type="match status" value="1"/>
</dbReference>
<feature type="binding site" evidence="14">
    <location>
        <begin position="311"/>
        <end position="314"/>
    </location>
    <ligand>
        <name>FAD</name>
        <dbReference type="ChEBI" id="CHEBI:57692"/>
    </ligand>
</feature>
<dbReference type="InterPro" id="IPR023753">
    <property type="entry name" value="FAD/NAD-binding_dom"/>
</dbReference>
<evidence type="ECO:0000256" key="3">
    <source>
        <dbReference type="ARBA" id="ARBA00012608"/>
    </source>
</evidence>
<keyword evidence="20" id="KW-1185">Reference proteome</keyword>
<dbReference type="GO" id="GO:0004148">
    <property type="term" value="F:dihydrolipoyl dehydrogenase (NADH) activity"/>
    <property type="evidence" value="ECO:0007669"/>
    <property type="project" value="UniProtKB-EC"/>
</dbReference>
<dbReference type="InterPro" id="IPR012999">
    <property type="entry name" value="Pyr_OxRdtase_I_AS"/>
</dbReference>
<dbReference type="HOGENOM" id="CLU_016755_0_3_9"/>
<comment type="similarity">
    <text evidence="2 16">Belongs to the class-I pyridine nucleotide-disulfide oxidoreductase family.</text>
</comment>
<dbReference type="PRINTS" id="PR00368">
    <property type="entry name" value="FADPNR"/>
</dbReference>
<evidence type="ECO:0000256" key="9">
    <source>
        <dbReference type="ARBA" id="ARBA00023027"/>
    </source>
</evidence>